<evidence type="ECO:0000313" key="3">
    <source>
        <dbReference type="Proteomes" id="UP001223978"/>
    </source>
</evidence>
<dbReference type="InterPro" id="IPR005135">
    <property type="entry name" value="Endo/exonuclease/phosphatase"/>
</dbReference>
<dbReference type="Gene3D" id="3.60.10.10">
    <property type="entry name" value="Endonuclease/exonuclease/phosphatase"/>
    <property type="match status" value="1"/>
</dbReference>
<name>A0ABT6SJ17_9ACTN</name>
<dbReference type="RefSeq" id="WP_282545575.1">
    <property type="nucleotide sequence ID" value="NZ_JASCIQ010000035.1"/>
</dbReference>
<dbReference type="Pfam" id="PF03372">
    <property type="entry name" value="Exo_endo_phos"/>
    <property type="match status" value="1"/>
</dbReference>
<keyword evidence="2" id="KW-0255">Endonuclease</keyword>
<accession>A0ABT6SJ17</accession>
<organism evidence="2 3">
    <name type="scientific">Streptomyces cavernicola</name>
    <dbReference type="NCBI Taxonomy" id="3043613"/>
    <lineage>
        <taxon>Bacteria</taxon>
        <taxon>Bacillati</taxon>
        <taxon>Actinomycetota</taxon>
        <taxon>Actinomycetes</taxon>
        <taxon>Kitasatosporales</taxon>
        <taxon>Streptomycetaceae</taxon>
        <taxon>Streptomyces</taxon>
    </lineage>
</organism>
<dbReference type="Proteomes" id="UP001223978">
    <property type="component" value="Unassembled WGS sequence"/>
</dbReference>
<evidence type="ECO:0000313" key="2">
    <source>
        <dbReference type="EMBL" id="MDI3407662.1"/>
    </source>
</evidence>
<dbReference type="SUPFAM" id="SSF56219">
    <property type="entry name" value="DNase I-like"/>
    <property type="match status" value="1"/>
</dbReference>
<keyword evidence="2" id="KW-0540">Nuclease</keyword>
<protein>
    <submittedName>
        <fullName evidence="2">Endonuclease</fullName>
    </submittedName>
</protein>
<gene>
    <name evidence="2" type="ORF">QIS96_28090</name>
</gene>
<dbReference type="InterPro" id="IPR036691">
    <property type="entry name" value="Endo/exonu/phosph_ase_sf"/>
</dbReference>
<keyword evidence="2" id="KW-0378">Hydrolase</keyword>
<dbReference type="GO" id="GO:0004519">
    <property type="term" value="F:endonuclease activity"/>
    <property type="evidence" value="ECO:0007669"/>
    <property type="project" value="UniProtKB-KW"/>
</dbReference>
<dbReference type="EMBL" id="JASCIQ010000035">
    <property type="protein sequence ID" value="MDI3407662.1"/>
    <property type="molecule type" value="Genomic_DNA"/>
</dbReference>
<evidence type="ECO:0000259" key="1">
    <source>
        <dbReference type="Pfam" id="PF03372"/>
    </source>
</evidence>
<keyword evidence="3" id="KW-1185">Reference proteome</keyword>
<feature type="domain" description="Endonuclease/exonuclease/phosphatase" evidence="1">
    <location>
        <begin position="29"/>
        <end position="263"/>
    </location>
</feature>
<comment type="caution">
    <text evidence="2">The sequence shown here is derived from an EMBL/GenBank/DDBJ whole genome shotgun (WGS) entry which is preliminary data.</text>
</comment>
<sequence length="293" mass="31699">MTDDAAQLSLLAPPQQHAASTTHARLLVFNTQHASPARAYRQAEWISQQETADLVVLTEASSGPGGTALVEAMHHFGYAHVIAPPADPRDYRTLLASRTAPLYPVDAGVTFLPHRAPAAIATIGGQKLGIVGLYVPSRGPKERRNVDKRQFQEAVTTALTGLSNVCAHMPVVAAGDLNVLEPGHEPPHKVFGRWEYAFYESFATAGFTDAYRHLHPAAVEHSWFGRSGRGFRFDHAFITNTHTAQVEVCAYDQRPRAASLSDHAAMVLTLGLTAGDASGRPVRDRATRLVGEL</sequence>
<reference evidence="2 3" key="1">
    <citation type="submission" date="2023-05" db="EMBL/GenBank/DDBJ databases">
        <title>Draft genome sequence of Streptomyces sp. B-S-A6 isolated from a cave soil in Thailand.</title>
        <authorList>
            <person name="Chamroensaksri N."/>
            <person name="Muangham S."/>
        </authorList>
    </citation>
    <scope>NUCLEOTIDE SEQUENCE [LARGE SCALE GENOMIC DNA]</scope>
    <source>
        <strain evidence="2 3">B-S-A6</strain>
    </source>
</reference>
<proteinExistence type="predicted"/>